<keyword evidence="3" id="KW-1185">Reference proteome</keyword>
<comment type="caution">
    <text evidence="2">The sequence shown here is derived from an EMBL/GenBank/DDBJ whole genome shotgun (WGS) entry which is preliminary data.</text>
</comment>
<organism evidence="2 3">
    <name type="scientific">Hoeflea prorocentri</name>
    <dbReference type="NCBI Taxonomy" id="1922333"/>
    <lineage>
        <taxon>Bacteria</taxon>
        <taxon>Pseudomonadati</taxon>
        <taxon>Pseudomonadota</taxon>
        <taxon>Alphaproteobacteria</taxon>
        <taxon>Hyphomicrobiales</taxon>
        <taxon>Rhizobiaceae</taxon>
        <taxon>Hoeflea</taxon>
    </lineage>
</organism>
<protein>
    <submittedName>
        <fullName evidence="2">Invasion associated locus B family protein</fullName>
    </submittedName>
</protein>
<dbReference type="Pfam" id="PF06776">
    <property type="entry name" value="IalB"/>
    <property type="match status" value="1"/>
</dbReference>
<name>A0A9X3ZG05_9HYPH</name>
<dbReference type="Proteomes" id="UP001151234">
    <property type="component" value="Unassembled WGS sequence"/>
</dbReference>
<dbReference type="InterPro" id="IPR038696">
    <property type="entry name" value="IalB_sf"/>
</dbReference>
<dbReference type="Gene3D" id="2.60.40.1880">
    <property type="entry name" value="Invasion associated locus B (IalB) protein"/>
    <property type="match status" value="1"/>
</dbReference>
<keyword evidence="1" id="KW-0732">Signal</keyword>
<dbReference type="InterPro" id="IPR010642">
    <property type="entry name" value="Invasion_prot_B"/>
</dbReference>
<gene>
    <name evidence="2" type="ORF">OQ273_01450</name>
</gene>
<proteinExistence type="predicted"/>
<dbReference type="EMBL" id="JAPJZI010000001">
    <property type="protein sequence ID" value="MDA5397223.1"/>
    <property type="molecule type" value="Genomic_DNA"/>
</dbReference>
<sequence length="178" mass="18968">MYSKVISLSVAAVLLGAGSSEAQQTAPSLTTATYDAWTVRCAAVSQGEDARSICELVQAARLRGSGQTVLETAIGRLNQADPFKVVFKVPKSVWLRKPVVLLLNEGVETEFSLNASYMRCNAQACIADVEIDKHMLAQVIGASNAAVTFTDIAQKPIRIPLTMRGLDAAFSATFTSGE</sequence>
<feature type="chain" id="PRO_5040758995" evidence="1">
    <location>
        <begin position="23"/>
        <end position="178"/>
    </location>
</feature>
<evidence type="ECO:0000313" key="2">
    <source>
        <dbReference type="EMBL" id="MDA5397223.1"/>
    </source>
</evidence>
<dbReference type="AlphaFoldDB" id="A0A9X3ZG05"/>
<feature type="signal peptide" evidence="1">
    <location>
        <begin position="1"/>
        <end position="22"/>
    </location>
</feature>
<dbReference type="RefSeq" id="WP_267988689.1">
    <property type="nucleotide sequence ID" value="NZ_JAPJZI010000001.1"/>
</dbReference>
<evidence type="ECO:0000313" key="3">
    <source>
        <dbReference type="Proteomes" id="UP001151234"/>
    </source>
</evidence>
<evidence type="ECO:0000256" key="1">
    <source>
        <dbReference type="SAM" id="SignalP"/>
    </source>
</evidence>
<accession>A0A9X3ZG05</accession>
<reference evidence="2" key="1">
    <citation type="submission" date="2022-11" db="EMBL/GenBank/DDBJ databases">
        <title>Draft genome sequence of Hoeflea poritis E7-10 and Hoeflea prorocentri PM5-8, separated from scleractinian coral Porites lutea and marine dinoflagellate.</title>
        <authorList>
            <person name="Zhang G."/>
            <person name="Wei Q."/>
            <person name="Cai L."/>
        </authorList>
    </citation>
    <scope>NUCLEOTIDE SEQUENCE</scope>
    <source>
        <strain evidence="2">PM5-8</strain>
    </source>
</reference>